<gene>
    <name evidence="1" type="ORF">KTT_22780</name>
</gene>
<protein>
    <submittedName>
        <fullName evidence="1">Uncharacterized protein</fullName>
    </submittedName>
</protein>
<dbReference type="EMBL" id="BIFR01000001">
    <property type="protein sequence ID" value="GCE12419.1"/>
    <property type="molecule type" value="Genomic_DNA"/>
</dbReference>
<dbReference type="AlphaFoldDB" id="A0A402A026"/>
<organism evidence="1 2">
    <name type="scientific">Tengunoibacter tsumagoiensis</name>
    <dbReference type="NCBI Taxonomy" id="2014871"/>
    <lineage>
        <taxon>Bacteria</taxon>
        <taxon>Bacillati</taxon>
        <taxon>Chloroflexota</taxon>
        <taxon>Ktedonobacteria</taxon>
        <taxon>Ktedonobacterales</taxon>
        <taxon>Dictyobacteraceae</taxon>
        <taxon>Tengunoibacter</taxon>
    </lineage>
</organism>
<name>A0A402A026_9CHLR</name>
<keyword evidence="2" id="KW-1185">Reference proteome</keyword>
<evidence type="ECO:0000313" key="1">
    <source>
        <dbReference type="EMBL" id="GCE12419.1"/>
    </source>
</evidence>
<dbReference type="RefSeq" id="WP_126580046.1">
    <property type="nucleotide sequence ID" value="NZ_BIFR01000001.1"/>
</dbReference>
<sequence>MSGTDVYLTPLYFIARAFWSFDQYRADEACEDFASRWSGLDISAFEEVAQEGERTNRLVVFLALDELKSTETSELL</sequence>
<dbReference type="Proteomes" id="UP000287352">
    <property type="component" value="Unassembled WGS sequence"/>
</dbReference>
<accession>A0A402A026</accession>
<comment type="caution">
    <text evidence="1">The sequence shown here is derived from an EMBL/GenBank/DDBJ whole genome shotgun (WGS) entry which is preliminary data.</text>
</comment>
<evidence type="ECO:0000313" key="2">
    <source>
        <dbReference type="Proteomes" id="UP000287352"/>
    </source>
</evidence>
<proteinExistence type="predicted"/>
<reference evidence="2" key="1">
    <citation type="submission" date="2018-12" db="EMBL/GenBank/DDBJ databases">
        <title>Tengunoibacter tsumagoiensis gen. nov., sp. nov., Dictyobacter kobayashii sp. nov., D. alpinus sp. nov., and D. joshuensis sp. nov. and description of Dictyobacteraceae fam. nov. within the order Ktedonobacterales isolated from Tengu-no-mugimeshi.</title>
        <authorList>
            <person name="Wang C.M."/>
            <person name="Zheng Y."/>
            <person name="Sakai Y."/>
            <person name="Toyoda A."/>
            <person name="Minakuchi Y."/>
            <person name="Abe K."/>
            <person name="Yokota A."/>
            <person name="Yabe S."/>
        </authorList>
    </citation>
    <scope>NUCLEOTIDE SEQUENCE [LARGE SCALE GENOMIC DNA]</scope>
    <source>
        <strain evidence="2">Uno3</strain>
    </source>
</reference>